<dbReference type="InterPro" id="IPR008557">
    <property type="entry name" value="PhoX"/>
</dbReference>
<dbReference type="Proteomes" id="UP000187266">
    <property type="component" value="Chromosome"/>
</dbReference>
<dbReference type="OrthoDB" id="9801383at2"/>
<dbReference type="RefSeq" id="WP_076980255.1">
    <property type="nucleotide sequence ID" value="NZ_CP019124.1"/>
</dbReference>
<accession>A0A1U7DK44</accession>
<proteinExistence type="predicted"/>
<gene>
    <name evidence="1" type="ORF">BV394_11285</name>
</gene>
<dbReference type="PANTHER" id="PTHR35399:SF2">
    <property type="entry name" value="DUF839 DOMAIN-CONTAINING PROTEIN"/>
    <property type="match status" value="1"/>
</dbReference>
<dbReference type="AlphaFoldDB" id="A0A1U7DK44"/>
<accession>A0A2M9D4M7</accession>
<name>A0A1U7DK44_9RHOB</name>
<evidence type="ECO:0000313" key="2">
    <source>
        <dbReference type="Proteomes" id="UP000187266"/>
    </source>
</evidence>
<dbReference type="EMBL" id="CP019124">
    <property type="protein sequence ID" value="APX90238.1"/>
    <property type="molecule type" value="Genomic_DNA"/>
</dbReference>
<dbReference type="STRING" id="1267768.BV394_11285"/>
<dbReference type="Pfam" id="PF05787">
    <property type="entry name" value="PhoX"/>
    <property type="match status" value="1"/>
</dbReference>
<reference evidence="1 2" key="1">
    <citation type="submission" date="2017-01" db="EMBL/GenBank/DDBJ databases">
        <title>Genomic analysis of Xuhuaishuia manganoxidans DY6-4.</title>
        <authorList>
            <person name="Wang X."/>
        </authorList>
    </citation>
    <scope>NUCLEOTIDE SEQUENCE [LARGE SCALE GENOMIC DNA]</scope>
    <source>
        <strain evidence="1 2">DY6-4</strain>
    </source>
</reference>
<protein>
    <submittedName>
        <fullName evidence="1">Transcriptional initiation protein Tat</fullName>
    </submittedName>
</protein>
<dbReference type="PROSITE" id="PS51318">
    <property type="entry name" value="TAT"/>
    <property type="match status" value="1"/>
</dbReference>
<evidence type="ECO:0000313" key="1">
    <source>
        <dbReference type="EMBL" id="APX90238.1"/>
    </source>
</evidence>
<organism evidence="1 2">
    <name type="scientific">Brevirhabdus pacifica</name>
    <dbReference type="NCBI Taxonomy" id="1267768"/>
    <lineage>
        <taxon>Bacteria</taxon>
        <taxon>Pseudomonadati</taxon>
        <taxon>Pseudomonadota</taxon>
        <taxon>Alphaproteobacteria</taxon>
        <taxon>Rhodobacterales</taxon>
        <taxon>Paracoccaceae</taxon>
        <taxon>Brevirhabdus</taxon>
    </lineage>
</organism>
<dbReference type="InterPro" id="IPR006311">
    <property type="entry name" value="TAT_signal"/>
</dbReference>
<dbReference type="SUPFAM" id="SSF63829">
    <property type="entry name" value="Calcium-dependent phosphotriesterase"/>
    <property type="match status" value="1"/>
</dbReference>
<sequence length="635" mass="68872">MANDRMSFDEYDEIINPRDERTQFDEVVDRALSRRGFLGGVMSFGAGGFVAGTGTATALGAALLPRPAGAVAADRFGFDAIAANTLDTVTVPEGYEWKMLVSWGDPLWSDVPAFDPATRGTAESQARAFGDNNDGMALFERDGTTVIAVNNEYTNRDIIWGNRPEGKPADADDLRKGMMAHGVSVMEIRAGDEGWSVIQDSPLNRRITPMTDMTLTGPAAGHELLRTAADPEGTTARGTWNNCGNGRTPWGTYLTCEENFNGYFSASQDGFEPVAELKRYGISDKDWGYGWAAIDARFDVSQEPNEPNRAGYVVEVDPFDPQSTPRKLTALGRFKHENAELVMTGDGRAVVYMGDDERGEFLYRFVSDPPEAGAKAGPALLEKGTLYAARFTDDQTGRWLPLTPETTGMTEAEICIHTRQAASSVGATTMDRPEWVASHPERAEVYVALTNNKNRGLKPNAGGDETPVGGPNPREANVYGQILRWRPADEDHTSDEFAWDLFALAGNPEVHDGPKAGSDNINAGNMFNSPDGMSFDRRGMLWIQTDGKYSNEGDFAGMGNNQMLVGDTTTGEIRRFLVGPRECEVTGMMWAPDGKTVFVGIQHPGEDGNSAFPGTQGVPRSGIVAVRRTDGAQIA</sequence>
<dbReference type="PANTHER" id="PTHR35399">
    <property type="entry name" value="SLR8030 PROTEIN"/>
    <property type="match status" value="1"/>
</dbReference>
<keyword evidence="2" id="KW-1185">Reference proteome</keyword>